<feature type="compositionally biased region" description="Acidic residues" evidence="1">
    <location>
        <begin position="53"/>
        <end position="65"/>
    </location>
</feature>
<organism evidence="3 4">
    <name type="scientific">Corynebacterium appendicis CIP 107643</name>
    <dbReference type="NCBI Taxonomy" id="1161099"/>
    <lineage>
        <taxon>Bacteria</taxon>
        <taxon>Bacillati</taxon>
        <taxon>Actinomycetota</taxon>
        <taxon>Actinomycetes</taxon>
        <taxon>Mycobacteriales</taxon>
        <taxon>Corynebacteriaceae</taxon>
        <taxon>Corynebacterium</taxon>
    </lineage>
</organism>
<sequence length="148" mass="15433">MKKRNTFLAAMLSAAMAFSAAPAAVAETAKDESATIADADNTNNEPDTGTDATDTEDGEEEDSEGLEPTKDIWDKGGASSDPAPNGPFKSDGLNRLSAYLNSNHFETVSAIVEVIAGVITVGSQLAAIIITVSPTAKAQFEAFMKQFS</sequence>
<gene>
    <name evidence="3" type="ORF">SAMN05444817_103105</name>
</gene>
<keyword evidence="2" id="KW-0732">Signal</keyword>
<name>A0A1N7J0Y2_9CORY</name>
<dbReference type="OrthoDB" id="9994911at2"/>
<feature type="chain" id="PRO_5038836304" evidence="2">
    <location>
        <begin position="24"/>
        <end position="148"/>
    </location>
</feature>
<feature type="signal peptide" evidence="2">
    <location>
        <begin position="1"/>
        <end position="23"/>
    </location>
</feature>
<proteinExistence type="predicted"/>
<keyword evidence="4" id="KW-1185">Reference proteome</keyword>
<evidence type="ECO:0000313" key="3">
    <source>
        <dbReference type="EMBL" id="SIS43025.1"/>
    </source>
</evidence>
<evidence type="ECO:0000313" key="4">
    <source>
        <dbReference type="Proteomes" id="UP000186292"/>
    </source>
</evidence>
<dbReference type="RefSeq" id="WP_076598732.1">
    <property type="nucleotide sequence ID" value="NZ_CP046976.1"/>
</dbReference>
<dbReference type="AlphaFoldDB" id="A0A1N7J0Y2"/>
<dbReference type="EMBL" id="FTOF01000003">
    <property type="protein sequence ID" value="SIS43025.1"/>
    <property type="molecule type" value="Genomic_DNA"/>
</dbReference>
<feature type="region of interest" description="Disordered" evidence="1">
    <location>
        <begin position="27"/>
        <end position="92"/>
    </location>
</feature>
<evidence type="ECO:0000256" key="1">
    <source>
        <dbReference type="SAM" id="MobiDB-lite"/>
    </source>
</evidence>
<reference evidence="4" key="1">
    <citation type="submission" date="2017-01" db="EMBL/GenBank/DDBJ databases">
        <authorList>
            <person name="Varghese N."/>
            <person name="Submissions S."/>
        </authorList>
    </citation>
    <scope>NUCLEOTIDE SEQUENCE [LARGE SCALE GENOMIC DNA]</scope>
    <source>
        <strain evidence="4">DSM 44531</strain>
    </source>
</reference>
<dbReference type="Proteomes" id="UP000186292">
    <property type="component" value="Unassembled WGS sequence"/>
</dbReference>
<protein>
    <submittedName>
        <fullName evidence="3">Uncharacterized protein</fullName>
    </submittedName>
</protein>
<accession>A0A1N7J0Y2</accession>
<evidence type="ECO:0000256" key="2">
    <source>
        <dbReference type="SAM" id="SignalP"/>
    </source>
</evidence>